<dbReference type="STRING" id="1321606.SAMD00020551_2610"/>
<evidence type="ECO:0000313" key="3">
    <source>
        <dbReference type="Proteomes" id="UP000031014"/>
    </source>
</evidence>
<dbReference type="RefSeq" id="WP_052442177.1">
    <property type="nucleotide sequence ID" value="NZ_BASE01000058.1"/>
</dbReference>
<comment type="caution">
    <text evidence="2">The sequence shown here is derived from an EMBL/GenBank/DDBJ whole genome shotgun (WGS) entry which is preliminary data.</text>
</comment>
<feature type="transmembrane region" description="Helical" evidence="1">
    <location>
        <begin position="6"/>
        <end position="22"/>
    </location>
</feature>
<dbReference type="EMBL" id="BASE01000058">
    <property type="protein sequence ID" value="GAM14459.1"/>
    <property type="molecule type" value="Genomic_DNA"/>
</dbReference>
<protein>
    <submittedName>
        <fullName evidence="2">Uncharacterized protein</fullName>
    </submittedName>
</protein>
<sequence length="318" mass="36404">MGVFLTIAAGAGILFAIVYFSGNGSKKKVLLKENIPDHLGLLDDVPASAILNKLEKSLSYEFINQVKLRFLSEHPEISDDEFEWRLFELKRYFFLNSFIKSTPMFSSKVDEIWHEMLMFTKQYEAFSEKYLGKMLHHTPNLEPEPAPQQRAFFDWVFAQLFEITEYTWQTWGDFFHYPLDQQLLQKIGSLSDDELKQQFFIVTDDNQELVNYLIKQLRSQLKKAQEMYNVDRKGSFERPGLFGDLSGLSLVMVFYSFYYFDEYWDYAQAYAYSHQVQGTSGCSAVFCGSGDINDSHNDGGGHSCSGSSCSSCGGGCSS</sequence>
<keyword evidence="1" id="KW-1133">Transmembrane helix</keyword>
<keyword evidence="1" id="KW-0472">Membrane</keyword>
<name>A0A0A8X5E8_MESS1</name>
<evidence type="ECO:0000256" key="1">
    <source>
        <dbReference type="SAM" id="Phobius"/>
    </source>
</evidence>
<gene>
    <name evidence="2" type="ORF">SAMD00020551_2610</name>
</gene>
<dbReference type="OrthoDB" id="71172at2"/>
<dbReference type="Proteomes" id="UP000031014">
    <property type="component" value="Unassembled WGS sequence"/>
</dbReference>
<evidence type="ECO:0000313" key="2">
    <source>
        <dbReference type="EMBL" id="GAM14459.1"/>
    </source>
</evidence>
<keyword evidence="1" id="KW-0812">Transmembrane</keyword>
<dbReference type="AlphaFoldDB" id="A0A0A8X5E8"/>
<reference evidence="2 3" key="1">
    <citation type="submission" date="2013-06" db="EMBL/GenBank/DDBJ databases">
        <title>Whole genome shotgun sequence of Bacillus selenatarsenatis SF-1.</title>
        <authorList>
            <person name="Kuroda M."/>
            <person name="Sei K."/>
            <person name="Yamashita M."/>
            <person name="Ike M."/>
        </authorList>
    </citation>
    <scope>NUCLEOTIDE SEQUENCE [LARGE SCALE GENOMIC DNA]</scope>
    <source>
        <strain evidence="2 3">SF-1</strain>
    </source>
</reference>
<proteinExistence type="predicted"/>
<keyword evidence="3" id="KW-1185">Reference proteome</keyword>
<accession>A0A0A8X5E8</accession>
<organism evidence="2 3">
    <name type="scientific">Mesobacillus selenatarsenatis (strain DSM 18680 / JCM 14380 / FERM P-15431 / SF-1)</name>
    <dbReference type="NCBI Taxonomy" id="1321606"/>
    <lineage>
        <taxon>Bacteria</taxon>
        <taxon>Bacillati</taxon>
        <taxon>Bacillota</taxon>
        <taxon>Bacilli</taxon>
        <taxon>Bacillales</taxon>
        <taxon>Bacillaceae</taxon>
        <taxon>Mesobacillus</taxon>
    </lineage>
</organism>